<feature type="compositionally biased region" description="Polar residues" evidence="1">
    <location>
        <begin position="8"/>
        <end position="26"/>
    </location>
</feature>
<accession>A0A0G4LVC9</accession>
<dbReference type="EMBL" id="CVQI01032896">
    <property type="protein sequence ID" value="CRK42686.1"/>
    <property type="molecule type" value="Genomic_DNA"/>
</dbReference>
<dbReference type="Proteomes" id="UP000044602">
    <property type="component" value="Unassembled WGS sequence"/>
</dbReference>
<evidence type="ECO:0000313" key="2">
    <source>
        <dbReference type="EMBL" id="CRK25937.1"/>
    </source>
</evidence>
<evidence type="ECO:0000313" key="5">
    <source>
        <dbReference type="Proteomes" id="UP000045706"/>
    </source>
</evidence>
<feature type="region of interest" description="Disordered" evidence="1">
    <location>
        <begin position="1"/>
        <end position="109"/>
    </location>
</feature>
<name>A0A0G4LVC9_VERLO</name>
<evidence type="ECO:0000313" key="3">
    <source>
        <dbReference type="EMBL" id="CRK42686.1"/>
    </source>
</evidence>
<keyword evidence="4" id="KW-1185">Reference proteome</keyword>
<evidence type="ECO:0000256" key="1">
    <source>
        <dbReference type="SAM" id="MobiDB-lite"/>
    </source>
</evidence>
<proteinExistence type="predicted"/>
<protein>
    <submittedName>
        <fullName evidence="2">Uncharacterized protein</fullName>
    </submittedName>
</protein>
<reference evidence="4 5" key="1">
    <citation type="submission" date="2015-05" db="EMBL/GenBank/DDBJ databases">
        <authorList>
            <person name="Fogelqvist Johan"/>
        </authorList>
    </citation>
    <scope>NUCLEOTIDE SEQUENCE [LARGE SCALE GENOMIC DNA]</scope>
    <source>
        <strain evidence="2">VL1</strain>
        <strain evidence="3">VL2</strain>
    </source>
</reference>
<dbReference type="Proteomes" id="UP000045706">
    <property type="component" value="Unassembled WGS sequence"/>
</dbReference>
<evidence type="ECO:0000313" key="4">
    <source>
        <dbReference type="Proteomes" id="UP000044602"/>
    </source>
</evidence>
<dbReference type="EMBL" id="CVQH01019890">
    <property type="protein sequence ID" value="CRK25937.1"/>
    <property type="molecule type" value="Genomic_DNA"/>
</dbReference>
<gene>
    <name evidence="2" type="ORF">BN1708_014369</name>
    <name evidence="3" type="ORF">BN1723_016059</name>
</gene>
<organism evidence="2 4">
    <name type="scientific">Verticillium longisporum</name>
    <name type="common">Verticillium dahliae var. longisporum</name>
    <dbReference type="NCBI Taxonomy" id="100787"/>
    <lineage>
        <taxon>Eukaryota</taxon>
        <taxon>Fungi</taxon>
        <taxon>Dikarya</taxon>
        <taxon>Ascomycota</taxon>
        <taxon>Pezizomycotina</taxon>
        <taxon>Sordariomycetes</taxon>
        <taxon>Hypocreomycetidae</taxon>
        <taxon>Glomerellales</taxon>
        <taxon>Plectosphaerellaceae</taxon>
        <taxon>Verticillium</taxon>
    </lineage>
</organism>
<sequence length="109" mass="11832">MSGKHISVSIQQGTSQRPSSNVSNAGTFEESPASNQQGANGGQGYSQNIFFDQGLTDRNTAYQTEKEQESQRGYSGVAKSPQRPVETQEYLEAAERLSPKSKASKSKRS</sequence>
<dbReference type="AlphaFoldDB" id="A0A0G4LVC9"/>